<accession>A0A6N9I4I4</accession>
<sequence>MLSSAAISEIVDGLWLSVTSLLNETNRLKKHSRSQRDYDAVVAERVTPRLAALDELIDWLPTDRLSDAAQTRLAAIRQGMSQLKEDQHRQLDADLLKKRNLDREEGRISRHRRF</sequence>
<dbReference type="RefSeq" id="WP_161004103.1">
    <property type="nucleotide sequence ID" value="NZ_WEZQ01000017.1"/>
</dbReference>
<dbReference type="Proteomes" id="UP000449209">
    <property type="component" value="Unassembled WGS sequence"/>
</dbReference>
<evidence type="ECO:0000313" key="1">
    <source>
        <dbReference type="EMBL" id="MYV17759.1"/>
    </source>
</evidence>
<dbReference type="AlphaFoldDB" id="A0A6N9I4I4"/>
<name>A0A6N9I4I4_9LACO</name>
<evidence type="ECO:0000313" key="2">
    <source>
        <dbReference type="Proteomes" id="UP000449209"/>
    </source>
</evidence>
<comment type="caution">
    <text evidence="1">The sequence shown here is derived from an EMBL/GenBank/DDBJ whole genome shotgun (WGS) entry which is preliminary data.</text>
</comment>
<dbReference type="EMBL" id="WEZQ01000017">
    <property type="protein sequence ID" value="MYV17759.1"/>
    <property type="molecule type" value="Genomic_DNA"/>
</dbReference>
<dbReference type="OrthoDB" id="9873676at2"/>
<evidence type="ECO:0008006" key="3">
    <source>
        <dbReference type="Google" id="ProtNLM"/>
    </source>
</evidence>
<protein>
    <recommendedName>
        <fullName evidence="3">Flagellar protein FliT</fullName>
    </recommendedName>
</protein>
<reference evidence="1 2" key="1">
    <citation type="journal article" date="2019" name="Appl. Environ. Microbiol.">
        <title>Genetic determinants of hydroxycinnamic acid metabolism in heterofermentative lactobacilli.</title>
        <authorList>
            <person name="Gaur G."/>
            <person name="Oh J.H."/>
            <person name="Filannino P."/>
            <person name="Gobbetti M."/>
            <person name="van Pijkeren J.P."/>
            <person name="Ganzle M.G."/>
        </authorList>
    </citation>
    <scope>NUCLEOTIDE SEQUENCE [LARGE SCALE GENOMIC DNA]</scope>
    <source>
        <strain evidence="1 2">C5</strain>
    </source>
</reference>
<organism evidence="1 2">
    <name type="scientific">Furfurilactobacillus milii</name>
    <dbReference type="NCBI Taxonomy" id="2888272"/>
    <lineage>
        <taxon>Bacteria</taxon>
        <taxon>Bacillati</taxon>
        <taxon>Bacillota</taxon>
        <taxon>Bacilli</taxon>
        <taxon>Lactobacillales</taxon>
        <taxon>Lactobacillaceae</taxon>
        <taxon>Furfurilactobacillus</taxon>
    </lineage>
</organism>
<gene>
    <name evidence="1" type="ORF">GB993_09615</name>
</gene>
<proteinExistence type="predicted"/>